<dbReference type="PROSITE" id="PS51257">
    <property type="entry name" value="PROKAR_LIPOPROTEIN"/>
    <property type="match status" value="1"/>
</dbReference>
<dbReference type="AlphaFoldDB" id="A0A9D1WJ66"/>
<protein>
    <submittedName>
        <fullName evidence="1">Uncharacterized protein</fullName>
    </submittedName>
</protein>
<organism evidence="1 2">
    <name type="scientific">Candidatus Blautia gallistercoris</name>
    <dbReference type="NCBI Taxonomy" id="2838490"/>
    <lineage>
        <taxon>Bacteria</taxon>
        <taxon>Bacillati</taxon>
        <taxon>Bacillota</taxon>
        <taxon>Clostridia</taxon>
        <taxon>Lachnospirales</taxon>
        <taxon>Lachnospiraceae</taxon>
        <taxon>Blautia</taxon>
    </lineage>
</organism>
<evidence type="ECO:0000313" key="1">
    <source>
        <dbReference type="EMBL" id="HIX59787.1"/>
    </source>
</evidence>
<sequence>MGKVRRFAESVAIMGLWCAVTAVTGCSVEEVNRTCQETVAVMEDCGIQVPEFLTAEVLPEGVGVLWQELAARG</sequence>
<comment type="caution">
    <text evidence="1">The sequence shown here is derived from an EMBL/GenBank/DDBJ whole genome shotgun (WGS) entry which is preliminary data.</text>
</comment>
<reference evidence="1" key="1">
    <citation type="journal article" date="2021" name="PeerJ">
        <title>Extensive microbial diversity within the chicken gut microbiome revealed by metagenomics and culture.</title>
        <authorList>
            <person name="Gilroy R."/>
            <person name="Ravi A."/>
            <person name="Getino M."/>
            <person name="Pursley I."/>
            <person name="Horton D.L."/>
            <person name="Alikhan N.F."/>
            <person name="Baker D."/>
            <person name="Gharbi K."/>
            <person name="Hall N."/>
            <person name="Watson M."/>
            <person name="Adriaenssens E.M."/>
            <person name="Foster-Nyarko E."/>
            <person name="Jarju S."/>
            <person name="Secka A."/>
            <person name="Antonio M."/>
            <person name="Oren A."/>
            <person name="Chaudhuri R.R."/>
            <person name="La Ragione R."/>
            <person name="Hildebrand F."/>
            <person name="Pallen M.J."/>
        </authorList>
    </citation>
    <scope>NUCLEOTIDE SEQUENCE</scope>
    <source>
        <strain evidence="1">ChiSjej1B19-8411</strain>
    </source>
</reference>
<accession>A0A9D1WJ66</accession>
<dbReference type="Proteomes" id="UP000886817">
    <property type="component" value="Unassembled WGS sequence"/>
</dbReference>
<name>A0A9D1WJ66_9FIRM</name>
<gene>
    <name evidence="1" type="ORF">IAA45_08745</name>
</gene>
<dbReference type="EMBL" id="DXEX01000189">
    <property type="protein sequence ID" value="HIX59787.1"/>
    <property type="molecule type" value="Genomic_DNA"/>
</dbReference>
<proteinExistence type="predicted"/>
<evidence type="ECO:0000313" key="2">
    <source>
        <dbReference type="Proteomes" id="UP000886817"/>
    </source>
</evidence>
<reference evidence="1" key="2">
    <citation type="submission" date="2021-04" db="EMBL/GenBank/DDBJ databases">
        <authorList>
            <person name="Gilroy R."/>
        </authorList>
    </citation>
    <scope>NUCLEOTIDE SEQUENCE</scope>
    <source>
        <strain evidence="1">ChiSjej1B19-8411</strain>
    </source>
</reference>